<evidence type="ECO:0000313" key="2">
    <source>
        <dbReference type="EMBL" id="SAK46554.1"/>
    </source>
</evidence>
<name>A0A157ZM04_9BURK</name>
<dbReference type="AlphaFoldDB" id="A0A157ZM04"/>
<dbReference type="Proteomes" id="UP000054624">
    <property type="component" value="Unassembled WGS sequence"/>
</dbReference>
<reference evidence="3" key="1">
    <citation type="submission" date="2016-01" db="EMBL/GenBank/DDBJ databases">
        <authorList>
            <person name="Peeters Charlotte."/>
        </authorList>
    </citation>
    <scope>NUCLEOTIDE SEQUENCE [LARGE SCALE GENOMIC DNA]</scope>
</reference>
<keyword evidence="1" id="KW-0812">Transmembrane</keyword>
<keyword evidence="3" id="KW-1185">Reference proteome</keyword>
<dbReference type="EMBL" id="FCOI02000002">
    <property type="protein sequence ID" value="SAK46554.1"/>
    <property type="molecule type" value="Genomic_DNA"/>
</dbReference>
<keyword evidence="1" id="KW-1133">Transmembrane helix</keyword>
<sequence>MQTATSNNWWREALETAAIYALAIYVFTGFCVIYMIFTEPVRSTSDYWVIGLVGAPVGLYFGWMAIIRPLLIALAAAFVIFLRCLPLIIAGFLLGVGYFLAMRIL</sequence>
<gene>
    <name evidence="2" type="ORF">AWB76_00934</name>
</gene>
<keyword evidence="1" id="KW-0472">Membrane</keyword>
<feature type="transmembrane region" description="Helical" evidence="1">
    <location>
        <begin position="49"/>
        <end position="66"/>
    </location>
</feature>
<evidence type="ECO:0000313" key="3">
    <source>
        <dbReference type="Proteomes" id="UP000054624"/>
    </source>
</evidence>
<feature type="transmembrane region" description="Helical" evidence="1">
    <location>
        <begin position="72"/>
        <end position="101"/>
    </location>
</feature>
<dbReference type="STRING" id="1777137.AWB76_00934"/>
<accession>A0A157ZM04</accession>
<protein>
    <submittedName>
        <fullName evidence="2">Uncharacterized protein</fullName>
    </submittedName>
</protein>
<feature type="transmembrane region" description="Helical" evidence="1">
    <location>
        <begin position="17"/>
        <end position="37"/>
    </location>
</feature>
<evidence type="ECO:0000256" key="1">
    <source>
        <dbReference type="SAM" id="Phobius"/>
    </source>
</evidence>
<dbReference type="RefSeq" id="WP_061158906.1">
    <property type="nucleotide sequence ID" value="NZ_FCOI02000002.1"/>
</dbReference>
<organism evidence="2 3">
    <name type="scientific">Caballeronia temeraria</name>
    <dbReference type="NCBI Taxonomy" id="1777137"/>
    <lineage>
        <taxon>Bacteria</taxon>
        <taxon>Pseudomonadati</taxon>
        <taxon>Pseudomonadota</taxon>
        <taxon>Betaproteobacteria</taxon>
        <taxon>Burkholderiales</taxon>
        <taxon>Burkholderiaceae</taxon>
        <taxon>Caballeronia</taxon>
    </lineage>
</organism>
<proteinExistence type="predicted"/>